<reference evidence="1 2" key="1">
    <citation type="journal article" date="2022" name="DNA Res.">
        <title>Chromosomal-level genome assembly of the orchid tree Bauhinia variegata (Leguminosae; Cercidoideae) supports the allotetraploid origin hypothesis of Bauhinia.</title>
        <authorList>
            <person name="Zhong Y."/>
            <person name="Chen Y."/>
            <person name="Zheng D."/>
            <person name="Pang J."/>
            <person name="Liu Y."/>
            <person name="Luo S."/>
            <person name="Meng S."/>
            <person name="Qian L."/>
            <person name="Wei D."/>
            <person name="Dai S."/>
            <person name="Zhou R."/>
        </authorList>
    </citation>
    <scope>NUCLEOTIDE SEQUENCE [LARGE SCALE GENOMIC DNA]</scope>
    <source>
        <strain evidence="1">BV-YZ2020</strain>
    </source>
</reference>
<comment type="caution">
    <text evidence="1">The sequence shown here is derived from an EMBL/GenBank/DDBJ whole genome shotgun (WGS) entry which is preliminary data.</text>
</comment>
<gene>
    <name evidence="1" type="ORF">L6164_001276</name>
</gene>
<protein>
    <submittedName>
        <fullName evidence="1">Uncharacterized protein</fullName>
    </submittedName>
</protein>
<keyword evidence="2" id="KW-1185">Reference proteome</keyword>
<accession>A0ACB9QB58</accession>
<dbReference type="Proteomes" id="UP000828941">
    <property type="component" value="Chromosome 1"/>
</dbReference>
<name>A0ACB9QB58_BAUVA</name>
<proteinExistence type="predicted"/>
<sequence>MAEDCVGNTVSTSSSSPLNWWDVHASSLSSWSNANNSWSNQPNPNSSSSCEDEISVSTSFTIASNLSNLTVEPSCRLVEPSFSSKELMGEQASADNQLWNHLLLGVGGNEELHNNQVVGENFLDSLSSKSLTNSMFEPTCDYLKKLNTSWEYNNSTSSNSFQNHLNGFSEAMIENERLKKLSNLVNTWSIAPPAPEANSQIEPHTTSFDNYSQSNPRNSRIFPGYGHDMKVRQEHHANPVNGVLSGRSYNSMGHQQGFQSPLMGDNDKLFNGMPAIISLNNRVGRPLIGNHGHKPSMNSINISKLKKQDLQTSSPTRTNSEREQGRTGESKRKESEDSSEAILKKPKEDTSTASPTKVQAPKVKLGDKITTLQQIVSPFGKTDTASVLFETINYIKFLQEQVQLMINPYLKSNSHKDPWGSLDRKDKGDAMLDLRSRGLCLVPISCTPQVYRDNSGPDYWRPAYRGCLYR</sequence>
<organism evidence="1 2">
    <name type="scientific">Bauhinia variegata</name>
    <name type="common">Purple orchid tree</name>
    <name type="synonym">Phanera variegata</name>
    <dbReference type="NCBI Taxonomy" id="167791"/>
    <lineage>
        <taxon>Eukaryota</taxon>
        <taxon>Viridiplantae</taxon>
        <taxon>Streptophyta</taxon>
        <taxon>Embryophyta</taxon>
        <taxon>Tracheophyta</taxon>
        <taxon>Spermatophyta</taxon>
        <taxon>Magnoliopsida</taxon>
        <taxon>eudicotyledons</taxon>
        <taxon>Gunneridae</taxon>
        <taxon>Pentapetalae</taxon>
        <taxon>rosids</taxon>
        <taxon>fabids</taxon>
        <taxon>Fabales</taxon>
        <taxon>Fabaceae</taxon>
        <taxon>Cercidoideae</taxon>
        <taxon>Cercideae</taxon>
        <taxon>Bauhiniinae</taxon>
        <taxon>Bauhinia</taxon>
    </lineage>
</organism>
<evidence type="ECO:0000313" key="1">
    <source>
        <dbReference type="EMBL" id="KAI4357319.1"/>
    </source>
</evidence>
<dbReference type="EMBL" id="CM039426">
    <property type="protein sequence ID" value="KAI4357319.1"/>
    <property type="molecule type" value="Genomic_DNA"/>
</dbReference>
<evidence type="ECO:0000313" key="2">
    <source>
        <dbReference type="Proteomes" id="UP000828941"/>
    </source>
</evidence>